<evidence type="ECO:0000313" key="2">
    <source>
        <dbReference type="Proteomes" id="UP001500707"/>
    </source>
</evidence>
<name>A0ABP6YZI4_9ACTN</name>
<keyword evidence="2" id="KW-1185">Reference proteome</keyword>
<evidence type="ECO:0000313" key="1">
    <source>
        <dbReference type="EMBL" id="GAA3591102.1"/>
    </source>
</evidence>
<reference evidence="2" key="1">
    <citation type="journal article" date="2019" name="Int. J. Syst. Evol. Microbiol.">
        <title>The Global Catalogue of Microorganisms (GCM) 10K type strain sequencing project: providing services to taxonomists for standard genome sequencing and annotation.</title>
        <authorList>
            <consortium name="The Broad Institute Genomics Platform"/>
            <consortium name="The Broad Institute Genome Sequencing Center for Infectious Disease"/>
            <person name="Wu L."/>
            <person name="Ma J."/>
        </authorList>
    </citation>
    <scope>NUCLEOTIDE SEQUENCE [LARGE SCALE GENOMIC DNA]</scope>
    <source>
        <strain evidence="2">JCM 17656</strain>
    </source>
</reference>
<dbReference type="RefSeq" id="WP_346186353.1">
    <property type="nucleotide sequence ID" value="NZ_BAABCE010000027.1"/>
</dbReference>
<dbReference type="Proteomes" id="UP001500707">
    <property type="component" value="Unassembled WGS sequence"/>
</dbReference>
<sequence>MAIANFSPLPAEIEDPVTYKEASALLARTGHPYHAASIARWGLPKVRAGRTDYVSWSDVLEAHRERVAVRLRSSSNWP</sequence>
<gene>
    <name evidence="1" type="ORF">GCM10022295_85950</name>
</gene>
<dbReference type="EMBL" id="BAABCE010000027">
    <property type="protein sequence ID" value="GAA3591102.1"/>
    <property type="molecule type" value="Genomic_DNA"/>
</dbReference>
<protein>
    <submittedName>
        <fullName evidence="1">Uncharacterized protein</fullName>
    </submittedName>
</protein>
<proteinExistence type="predicted"/>
<comment type="caution">
    <text evidence="1">The sequence shown here is derived from an EMBL/GenBank/DDBJ whole genome shotgun (WGS) entry which is preliminary data.</text>
</comment>
<accession>A0ABP6YZI4</accession>
<organism evidence="1 2">
    <name type="scientific">Streptomyces osmaniensis</name>
    <dbReference type="NCBI Taxonomy" id="593134"/>
    <lineage>
        <taxon>Bacteria</taxon>
        <taxon>Bacillati</taxon>
        <taxon>Actinomycetota</taxon>
        <taxon>Actinomycetes</taxon>
        <taxon>Kitasatosporales</taxon>
        <taxon>Streptomycetaceae</taxon>
        <taxon>Streptomyces</taxon>
    </lineage>
</organism>